<dbReference type="AlphaFoldDB" id="A0A0J6CVV6"/>
<reference evidence="1" key="1">
    <citation type="submission" date="2015-06" db="EMBL/GenBank/DDBJ databases">
        <authorList>
            <person name="Liu B."/>
            <person name="Wang J."/>
            <person name="Zhu Y."/>
            <person name="Liu G."/>
            <person name="Chen Q."/>
            <person name="Zheng C."/>
            <person name="Che J."/>
            <person name="Ge C."/>
            <person name="Shi H."/>
            <person name="Pan Z."/>
            <person name="Liu X."/>
        </authorList>
    </citation>
    <scope>NUCLEOTIDE SEQUENCE [LARGE SCALE GENOMIC DNA]</scope>
    <source>
        <strain evidence="1">DSM 16346</strain>
    </source>
</reference>
<proteinExistence type="predicted"/>
<dbReference type="GeneID" id="301327471"/>
<evidence type="ECO:0000313" key="2">
    <source>
        <dbReference type="EMBL" id="TKD69161.1"/>
    </source>
</evidence>
<organism evidence="1 3">
    <name type="scientific">Guptibacillus hwajinpoensis</name>
    <dbReference type="NCBI Taxonomy" id="208199"/>
    <lineage>
        <taxon>Bacteria</taxon>
        <taxon>Bacillati</taxon>
        <taxon>Bacillota</taxon>
        <taxon>Bacilli</taxon>
        <taxon>Bacillales</taxon>
        <taxon>Guptibacillaceae</taxon>
        <taxon>Guptibacillus</taxon>
    </lineage>
</organism>
<evidence type="ECO:0000313" key="1">
    <source>
        <dbReference type="EMBL" id="KMM37298.1"/>
    </source>
</evidence>
<dbReference type="Proteomes" id="UP000310541">
    <property type="component" value="Unassembled WGS sequence"/>
</dbReference>
<evidence type="ECO:0000313" key="4">
    <source>
        <dbReference type="Proteomes" id="UP000310541"/>
    </source>
</evidence>
<sequence length="62" mass="7379">MSSIRYETIFQKQLGNGTEIGIMDYLEGKLIKLNLNDKEPEYLNPELKEFFQQERMKVNPKQ</sequence>
<accession>A0A0J6CVV6</accession>
<reference evidence="2 4" key="2">
    <citation type="submission" date="2019-04" db="EMBL/GenBank/DDBJ databases">
        <title>Genome sequence of Bacillus hwajinpoensis strain Y2.</title>
        <authorList>
            <person name="Fair J.L."/>
            <person name="Maclea K.S."/>
        </authorList>
    </citation>
    <scope>NUCLEOTIDE SEQUENCE [LARGE SCALE GENOMIC DNA]</scope>
    <source>
        <strain evidence="2 4">Y2</strain>
    </source>
</reference>
<dbReference type="EMBL" id="LELK01000004">
    <property type="protein sequence ID" value="KMM37298.1"/>
    <property type="molecule type" value="Genomic_DNA"/>
</dbReference>
<dbReference type="EMBL" id="SWFM01000004">
    <property type="protein sequence ID" value="TKD69161.1"/>
    <property type="molecule type" value="Genomic_DNA"/>
</dbReference>
<dbReference type="OrthoDB" id="2916572at2"/>
<accession>A0A4U1MEP7</accession>
<dbReference type="RefSeq" id="WP_048312197.1">
    <property type="nucleotide sequence ID" value="NZ_CP119526.1"/>
</dbReference>
<comment type="caution">
    <text evidence="1">The sequence shown here is derived from an EMBL/GenBank/DDBJ whole genome shotgun (WGS) entry which is preliminary data.</text>
</comment>
<evidence type="ECO:0000313" key="3">
    <source>
        <dbReference type="Proteomes" id="UP000035996"/>
    </source>
</evidence>
<dbReference type="Proteomes" id="UP000035996">
    <property type="component" value="Unassembled WGS sequence"/>
</dbReference>
<gene>
    <name evidence="1" type="ORF">AB986_15680</name>
    <name evidence="2" type="ORF">FBF83_14235</name>
</gene>
<name>A0A0J6CVV6_9BACL</name>
<keyword evidence="3" id="KW-1185">Reference proteome</keyword>
<protein>
    <submittedName>
        <fullName evidence="1">Uncharacterized protein</fullName>
    </submittedName>
</protein>